<gene>
    <name evidence="1" type="ORF">CQ022_16940</name>
    <name evidence="2" type="ORF">CQ033_15835</name>
</gene>
<evidence type="ECO:0008006" key="5">
    <source>
        <dbReference type="Google" id="ProtNLM"/>
    </source>
</evidence>
<organism evidence="1 4">
    <name type="scientific">Chryseobacterium culicis</name>
    <dbReference type="NCBI Taxonomy" id="680127"/>
    <lineage>
        <taxon>Bacteria</taxon>
        <taxon>Pseudomonadati</taxon>
        <taxon>Bacteroidota</taxon>
        <taxon>Flavobacteriia</taxon>
        <taxon>Flavobacteriales</taxon>
        <taxon>Weeksellaceae</taxon>
        <taxon>Chryseobacterium group</taxon>
        <taxon>Chryseobacterium</taxon>
    </lineage>
</organism>
<dbReference type="Proteomes" id="UP000238325">
    <property type="component" value="Unassembled WGS sequence"/>
</dbReference>
<dbReference type="RefSeq" id="WP_105683506.1">
    <property type="nucleotide sequence ID" value="NZ_JBBGZD010000003.1"/>
</dbReference>
<sequence length="292" mass="33854">MKKYLLGILFFSIVACGSSDDLDNQPPNNDPPLGKIKTLTIKDEEQVNGVVSMIEKLDFKFEYDNDKLVKVWDINGNYTENLSYTNGLLTSISIEGNTYPGLSDASPFSEKRKLIYDNNQRLIKVENIDVNYVKNYKTFEYPSGDIIIVKNYINNYSGIPFNTDMLKIYMNNKNVTKVERYEEGNLSKLGNVITYEYDNNINPDFLIDRNRILALPEYAYNIFMLQDYSQISRNNISEKVVYYFGSLPDSPKKEIKMVSQYQNSDLPFTIYYQEKIDNTPNDYVRVSAVYGY</sequence>
<proteinExistence type="predicted"/>
<evidence type="ECO:0000313" key="2">
    <source>
        <dbReference type="EMBL" id="PRB88756.1"/>
    </source>
</evidence>
<evidence type="ECO:0000313" key="3">
    <source>
        <dbReference type="Proteomes" id="UP000238325"/>
    </source>
</evidence>
<reference evidence="3 4" key="1">
    <citation type="submission" date="2017-09" db="EMBL/GenBank/DDBJ databases">
        <title>Genomic, metabolic, and phenotypic characteristics of bacterial isolates from the natural microbiome of the model nematode Caenorhabditis elegans.</title>
        <authorList>
            <person name="Zimmermann J."/>
            <person name="Obeng N."/>
            <person name="Yang W."/>
            <person name="Obeng O."/>
            <person name="Kissoyan K."/>
            <person name="Pees B."/>
            <person name="Dirksen P."/>
            <person name="Hoppner M."/>
            <person name="Franke A."/>
            <person name="Rosenstiel P."/>
            <person name="Leippe M."/>
            <person name="Dierking K."/>
            <person name="Kaleta C."/>
            <person name="Schulenburg H."/>
        </authorList>
    </citation>
    <scope>NUCLEOTIDE SEQUENCE [LARGE SCALE GENOMIC DNA]</scope>
    <source>
        <strain evidence="1 4">MYb25</strain>
        <strain evidence="2 3">MYb44</strain>
    </source>
</reference>
<dbReference type="AlphaFoldDB" id="A0A2S9CPG1"/>
<dbReference type="Proteomes" id="UP000238534">
    <property type="component" value="Unassembled WGS sequence"/>
</dbReference>
<name>A0A2S9CPG1_CHRCI</name>
<evidence type="ECO:0000313" key="1">
    <source>
        <dbReference type="EMBL" id="PRB82381.1"/>
    </source>
</evidence>
<dbReference type="EMBL" id="PCPP01000003">
    <property type="protein sequence ID" value="PRB82381.1"/>
    <property type="molecule type" value="Genomic_DNA"/>
</dbReference>
<evidence type="ECO:0000313" key="4">
    <source>
        <dbReference type="Proteomes" id="UP000238534"/>
    </source>
</evidence>
<dbReference type="PROSITE" id="PS51257">
    <property type="entry name" value="PROKAR_LIPOPROTEIN"/>
    <property type="match status" value="1"/>
</dbReference>
<dbReference type="EMBL" id="PCPH01000004">
    <property type="protein sequence ID" value="PRB88756.1"/>
    <property type="molecule type" value="Genomic_DNA"/>
</dbReference>
<protein>
    <recommendedName>
        <fullName evidence="5">DUF4595 domain-containing protein</fullName>
    </recommendedName>
</protein>
<dbReference type="OrthoDB" id="1234171at2"/>
<comment type="caution">
    <text evidence="1">The sequence shown here is derived from an EMBL/GenBank/DDBJ whole genome shotgun (WGS) entry which is preliminary data.</text>
</comment>
<keyword evidence="3" id="KW-1185">Reference proteome</keyword>
<accession>A0A2S9CPG1</accession>